<evidence type="ECO:0000313" key="1">
    <source>
        <dbReference type="EMBL" id="KAA1110780.1"/>
    </source>
</evidence>
<keyword evidence="2" id="KW-1185">Reference proteome</keyword>
<sequence length="56" mass="6125">MAAIKPLPRIEATFIRRVPLAGLSRDAELTEASQMESLEEILRPRGTLFVGCSVPS</sequence>
<proteinExistence type="predicted"/>
<accession>A0A5B0QBZ9</accession>
<dbReference type="Proteomes" id="UP000324748">
    <property type="component" value="Unassembled WGS sequence"/>
</dbReference>
<dbReference type="OrthoDB" id="10506681at2759"/>
<protein>
    <submittedName>
        <fullName evidence="1">Uncharacterized protein</fullName>
    </submittedName>
</protein>
<evidence type="ECO:0000313" key="2">
    <source>
        <dbReference type="Proteomes" id="UP000324748"/>
    </source>
</evidence>
<dbReference type="EMBL" id="VSWC01000027">
    <property type="protein sequence ID" value="KAA1110780.1"/>
    <property type="molecule type" value="Genomic_DNA"/>
</dbReference>
<reference evidence="1 2" key="1">
    <citation type="submission" date="2019-05" db="EMBL/GenBank/DDBJ databases">
        <title>Emergence of the Ug99 lineage of the wheat stem rust pathogen through somatic hybridization.</title>
        <authorList>
            <person name="Li F."/>
            <person name="Upadhyaya N.M."/>
            <person name="Sperschneider J."/>
            <person name="Matny O."/>
            <person name="Nguyen-Phuc H."/>
            <person name="Mago R."/>
            <person name="Raley C."/>
            <person name="Miller M.E."/>
            <person name="Silverstein K.A.T."/>
            <person name="Henningsen E."/>
            <person name="Hirsch C.D."/>
            <person name="Visser B."/>
            <person name="Pretorius Z.A."/>
            <person name="Steffenson B.J."/>
            <person name="Schwessinger B."/>
            <person name="Dodds P.N."/>
            <person name="Figueroa M."/>
        </authorList>
    </citation>
    <scope>NUCLEOTIDE SEQUENCE [LARGE SCALE GENOMIC DNA]</scope>
    <source>
        <strain evidence="1">21-0</strain>
    </source>
</reference>
<comment type="caution">
    <text evidence="1">The sequence shown here is derived from an EMBL/GenBank/DDBJ whole genome shotgun (WGS) entry which is preliminary data.</text>
</comment>
<name>A0A5B0QBZ9_PUCGR</name>
<gene>
    <name evidence="1" type="ORF">PGT21_031577</name>
</gene>
<dbReference type="AlphaFoldDB" id="A0A5B0QBZ9"/>
<organism evidence="1 2">
    <name type="scientific">Puccinia graminis f. sp. tritici</name>
    <dbReference type="NCBI Taxonomy" id="56615"/>
    <lineage>
        <taxon>Eukaryota</taxon>
        <taxon>Fungi</taxon>
        <taxon>Dikarya</taxon>
        <taxon>Basidiomycota</taxon>
        <taxon>Pucciniomycotina</taxon>
        <taxon>Pucciniomycetes</taxon>
        <taxon>Pucciniales</taxon>
        <taxon>Pucciniaceae</taxon>
        <taxon>Puccinia</taxon>
    </lineage>
</organism>